<dbReference type="InterPro" id="IPR011060">
    <property type="entry name" value="RibuloseP-bd_barrel"/>
</dbReference>
<evidence type="ECO:0000256" key="7">
    <source>
        <dbReference type="ARBA" id="ARBA00023239"/>
    </source>
</evidence>
<comment type="subunit">
    <text evidence="2">Homodimer.</text>
</comment>
<dbReference type="UniPathway" id="UPA00070">
    <property type="reaction ID" value="UER00120"/>
</dbReference>
<proteinExistence type="inferred from homology"/>
<dbReference type="GO" id="GO:0044205">
    <property type="term" value="P:'de novo' UMP biosynthetic process"/>
    <property type="evidence" value="ECO:0007669"/>
    <property type="project" value="UniProtKB-UniPathway"/>
</dbReference>
<reference evidence="10" key="1">
    <citation type="submission" date="2018-05" db="EMBL/GenBank/DDBJ databases">
        <authorList>
            <person name="Lanie J.A."/>
            <person name="Ng W.-L."/>
            <person name="Kazmierczak K.M."/>
            <person name="Andrzejewski T.M."/>
            <person name="Davidsen T.M."/>
            <person name="Wayne K.J."/>
            <person name="Tettelin H."/>
            <person name="Glass J.I."/>
            <person name="Rusch D."/>
            <person name="Podicherti R."/>
            <person name="Tsui H.-C.T."/>
            <person name="Winkler M.E."/>
        </authorList>
    </citation>
    <scope>NUCLEOTIDE SEQUENCE</scope>
</reference>
<evidence type="ECO:0000259" key="9">
    <source>
        <dbReference type="SMART" id="SM00934"/>
    </source>
</evidence>
<evidence type="ECO:0000256" key="6">
    <source>
        <dbReference type="ARBA" id="ARBA00022975"/>
    </source>
</evidence>
<dbReference type="SUPFAM" id="SSF51366">
    <property type="entry name" value="Ribulose-phoshate binding barrel"/>
    <property type="match status" value="1"/>
</dbReference>
<dbReference type="CDD" id="cd04725">
    <property type="entry name" value="OMP_decarboxylase_like"/>
    <property type="match status" value="1"/>
</dbReference>
<evidence type="ECO:0000256" key="4">
    <source>
        <dbReference type="ARBA" id="ARBA00021923"/>
    </source>
</evidence>
<dbReference type="GO" id="GO:0006207">
    <property type="term" value="P:'de novo' pyrimidine nucleobase biosynthetic process"/>
    <property type="evidence" value="ECO:0007669"/>
    <property type="project" value="InterPro"/>
</dbReference>
<dbReference type="InterPro" id="IPR001754">
    <property type="entry name" value="OMPdeCOase_dom"/>
</dbReference>
<dbReference type="HAMAP" id="MF_01200_B">
    <property type="entry name" value="OMPdecase_type1_B"/>
    <property type="match status" value="1"/>
</dbReference>
<protein>
    <recommendedName>
        <fullName evidence="4">Orotidine 5'-phosphate decarboxylase</fullName>
        <ecNumber evidence="3">4.1.1.23</ecNumber>
    </recommendedName>
    <alternativeName>
        <fullName evidence="8">OMP decarboxylase</fullName>
    </alternativeName>
</protein>
<evidence type="ECO:0000256" key="8">
    <source>
        <dbReference type="ARBA" id="ARBA00033428"/>
    </source>
</evidence>
<evidence type="ECO:0000313" key="10">
    <source>
        <dbReference type="EMBL" id="SVC73969.1"/>
    </source>
</evidence>
<keyword evidence="7" id="KW-0456">Lyase</keyword>
<dbReference type="Gene3D" id="3.20.20.70">
    <property type="entry name" value="Aldolase class I"/>
    <property type="match status" value="1"/>
</dbReference>
<dbReference type="SMART" id="SM00934">
    <property type="entry name" value="OMPdecase"/>
    <property type="match status" value="1"/>
</dbReference>
<organism evidence="10">
    <name type="scientific">marine metagenome</name>
    <dbReference type="NCBI Taxonomy" id="408172"/>
    <lineage>
        <taxon>unclassified sequences</taxon>
        <taxon>metagenomes</taxon>
        <taxon>ecological metagenomes</taxon>
    </lineage>
</organism>
<evidence type="ECO:0000256" key="3">
    <source>
        <dbReference type="ARBA" id="ARBA00012321"/>
    </source>
</evidence>
<dbReference type="InterPro" id="IPR047596">
    <property type="entry name" value="OMPdecase_bac"/>
</dbReference>
<comment type="pathway">
    <text evidence="1">Pyrimidine metabolism; UMP biosynthesis via de novo pathway; UMP from orotate: step 2/2.</text>
</comment>
<dbReference type="PANTHER" id="PTHR32119:SF2">
    <property type="entry name" value="OROTIDINE 5'-PHOSPHATE DECARBOXYLASE"/>
    <property type="match status" value="1"/>
</dbReference>
<evidence type="ECO:0000256" key="2">
    <source>
        <dbReference type="ARBA" id="ARBA00011738"/>
    </source>
</evidence>
<accession>A0A382PKN7</accession>
<dbReference type="PROSITE" id="PS00156">
    <property type="entry name" value="OMPDECASE"/>
    <property type="match status" value="1"/>
</dbReference>
<dbReference type="NCBIfam" id="TIGR01740">
    <property type="entry name" value="pyrF"/>
    <property type="match status" value="1"/>
</dbReference>
<dbReference type="InterPro" id="IPR013785">
    <property type="entry name" value="Aldolase_TIM"/>
</dbReference>
<sequence>MMLALMQRQKSTEVILALDVESRSRAEMIIQAAGENLKWIKIGLQTYLRDGPTFVCDLASEGKNIFLDLKLHDIPNTMAKAIESLASLPVSMLTVHASAGSEALARCSDTMREALPDATLLAVTVLTSMDAENLNRLGVMNTPEDQVIRLAKLATEAGVGGIVCSPKELSSLCDALPSGVSFVTPGIRPAGTELGDQKRVMTPAEAAQAGANYLVIGRPILEAENPDEVIAQIQEEVASSQQSLLS</sequence>
<dbReference type="GO" id="GO:0005829">
    <property type="term" value="C:cytosol"/>
    <property type="evidence" value="ECO:0007669"/>
    <property type="project" value="TreeGrafter"/>
</dbReference>
<keyword evidence="5" id="KW-0210">Decarboxylase</keyword>
<name>A0A382PKN7_9ZZZZ</name>
<dbReference type="AlphaFoldDB" id="A0A382PKN7"/>
<gene>
    <name evidence="10" type="ORF">METZ01_LOCUS326823</name>
</gene>
<dbReference type="EMBL" id="UINC01108111">
    <property type="protein sequence ID" value="SVC73969.1"/>
    <property type="molecule type" value="Genomic_DNA"/>
</dbReference>
<feature type="domain" description="Orotidine 5'-phosphate decarboxylase" evidence="9">
    <location>
        <begin position="13"/>
        <end position="233"/>
    </location>
</feature>
<dbReference type="InterPro" id="IPR018089">
    <property type="entry name" value="OMPdecase_AS"/>
</dbReference>
<dbReference type="FunFam" id="3.20.20.70:FF:000015">
    <property type="entry name" value="Orotidine 5'-phosphate decarboxylase"/>
    <property type="match status" value="1"/>
</dbReference>
<dbReference type="InterPro" id="IPR014732">
    <property type="entry name" value="OMPdecase"/>
</dbReference>
<dbReference type="EC" id="4.1.1.23" evidence="3"/>
<keyword evidence="6" id="KW-0665">Pyrimidine biosynthesis</keyword>
<evidence type="ECO:0000256" key="5">
    <source>
        <dbReference type="ARBA" id="ARBA00022793"/>
    </source>
</evidence>
<dbReference type="Pfam" id="PF00215">
    <property type="entry name" value="OMPdecase"/>
    <property type="match status" value="1"/>
</dbReference>
<dbReference type="NCBIfam" id="NF001273">
    <property type="entry name" value="PRK00230.1"/>
    <property type="match status" value="1"/>
</dbReference>
<evidence type="ECO:0000256" key="1">
    <source>
        <dbReference type="ARBA" id="ARBA00004861"/>
    </source>
</evidence>
<dbReference type="PANTHER" id="PTHR32119">
    <property type="entry name" value="OROTIDINE 5'-PHOSPHATE DECARBOXYLASE"/>
    <property type="match status" value="1"/>
</dbReference>
<dbReference type="GO" id="GO:0004590">
    <property type="term" value="F:orotidine-5'-phosphate decarboxylase activity"/>
    <property type="evidence" value="ECO:0007669"/>
    <property type="project" value="UniProtKB-EC"/>
</dbReference>